<dbReference type="EMBL" id="JABXYM010000001">
    <property type="protein sequence ID" value="MCR6097983.1"/>
    <property type="molecule type" value="Genomic_DNA"/>
</dbReference>
<keyword evidence="1" id="KW-0812">Transmembrane</keyword>
<keyword evidence="3" id="KW-1185">Reference proteome</keyword>
<feature type="transmembrane region" description="Helical" evidence="1">
    <location>
        <begin position="15"/>
        <end position="33"/>
    </location>
</feature>
<protein>
    <submittedName>
        <fullName evidence="2">Uncharacterized protein</fullName>
    </submittedName>
</protein>
<gene>
    <name evidence="2" type="ORF">HXA33_15705</name>
</gene>
<evidence type="ECO:0000313" key="2">
    <source>
        <dbReference type="EMBL" id="MCR6097983.1"/>
    </source>
</evidence>
<keyword evidence="1" id="KW-0472">Membrane</keyword>
<organism evidence="2 3">
    <name type="scientific">Salipaludibacillus agaradhaerens</name>
    <name type="common">Bacillus agaradhaerens</name>
    <dbReference type="NCBI Taxonomy" id="76935"/>
    <lineage>
        <taxon>Bacteria</taxon>
        <taxon>Bacillati</taxon>
        <taxon>Bacillota</taxon>
        <taxon>Bacilli</taxon>
        <taxon>Bacillales</taxon>
        <taxon>Bacillaceae</taxon>
    </lineage>
</organism>
<dbReference type="RefSeq" id="WP_257822361.1">
    <property type="nucleotide sequence ID" value="NZ_JABXYM010000001.1"/>
</dbReference>
<keyword evidence="1" id="KW-1133">Transmembrane helix</keyword>
<reference evidence="2" key="1">
    <citation type="submission" date="2020-06" db="EMBL/GenBank/DDBJ databases">
        <title>Insight into the genomes of haloalkaliphilic bacilli from Kenyan soda lakes.</title>
        <authorList>
            <person name="Mwirichia R."/>
            <person name="Villamizar G.C."/>
            <person name="Poehlein A."/>
            <person name="Mugweru J."/>
            <person name="Kipnyargis A."/>
            <person name="Kiplimo D."/>
            <person name="Orwa P."/>
            <person name="Daniel R."/>
        </authorList>
    </citation>
    <scope>NUCLEOTIDE SEQUENCE</scope>
    <source>
        <strain evidence="2">B1096_S55</strain>
    </source>
</reference>
<dbReference type="AlphaFoldDB" id="A0A9Q4G0K4"/>
<comment type="caution">
    <text evidence="2">The sequence shown here is derived from an EMBL/GenBank/DDBJ whole genome shotgun (WGS) entry which is preliminary data.</text>
</comment>
<accession>A0A9Q4G0K4</accession>
<name>A0A9Q4G0K4_SALAG</name>
<proteinExistence type="predicted"/>
<dbReference type="Proteomes" id="UP001057753">
    <property type="component" value="Unassembled WGS sequence"/>
</dbReference>
<evidence type="ECO:0000256" key="1">
    <source>
        <dbReference type="SAM" id="Phobius"/>
    </source>
</evidence>
<evidence type="ECO:0000313" key="3">
    <source>
        <dbReference type="Proteomes" id="UP001057753"/>
    </source>
</evidence>
<sequence>MIRQLMSFELKHTPIRQYVFLCVGSLLASYSLWNRRIAISMRQVDYHV</sequence>